<accession>A0AAD9HML9</accession>
<evidence type="ECO:0000313" key="3">
    <source>
        <dbReference type="Proteomes" id="UP001232148"/>
    </source>
</evidence>
<dbReference type="Proteomes" id="UP001232148">
    <property type="component" value="Unassembled WGS sequence"/>
</dbReference>
<evidence type="ECO:0000256" key="1">
    <source>
        <dbReference type="SAM" id="MobiDB-lite"/>
    </source>
</evidence>
<sequence length="174" mass="19281">MPRTTLWQHETGVALVVRQMWQSNFTVINNNGDKRLLTGADLDGNQIPSQDHVINYQPPALSILTPPYRHLSVSGNGAQRLGEAACPLVRPFCGRIWGWQSPGSRPTQGFAEALTDDSSRASPYCPKRQRSPARSAATSHVMAQRCDANMSCIFAISRDVFAALRARLWSRPHL</sequence>
<dbReference type="EMBL" id="MU842836">
    <property type="protein sequence ID" value="KAK2031910.1"/>
    <property type="molecule type" value="Genomic_DNA"/>
</dbReference>
<keyword evidence="3" id="KW-1185">Reference proteome</keyword>
<name>A0AAD9HML9_9PEZI</name>
<feature type="region of interest" description="Disordered" evidence="1">
    <location>
        <begin position="117"/>
        <end position="137"/>
    </location>
</feature>
<organism evidence="2 3">
    <name type="scientific">Colletotrichum zoysiae</name>
    <dbReference type="NCBI Taxonomy" id="1216348"/>
    <lineage>
        <taxon>Eukaryota</taxon>
        <taxon>Fungi</taxon>
        <taxon>Dikarya</taxon>
        <taxon>Ascomycota</taxon>
        <taxon>Pezizomycotina</taxon>
        <taxon>Sordariomycetes</taxon>
        <taxon>Hypocreomycetidae</taxon>
        <taxon>Glomerellales</taxon>
        <taxon>Glomerellaceae</taxon>
        <taxon>Colletotrichum</taxon>
        <taxon>Colletotrichum graminicola species complex</taxon>
    </lineage>
</organism>
<comment type="caution">
    <text evidence="2">The sequence shown here is derived from an EMBL/GenBank/DDBJ whole genome shotgun (WGS) entry which is preliminary data.</text>
</comment>
<gene>
    <name evidence="2" type="ORF">LX32DRAFT_247701</name>
</gene>
<proteinExistence type="predicted"/>
<evidence type="ECO:0000313" key="2">
    <source>
        <dbReference type="EMBL" id="KAK2031910.1"/>
    </source>
</evidence>
<dbReference type="AlphaFoldDB" id="A0AAD9HML9"/>
<reference evidence="2" key="1">
    <citation type="submission" date="2021-06" db="EMBL/GenBank/DDBJ databases">
        <title>Comparative genomics, transcriptomics and evolutionary studies reveal genomic signatures of adaptation to plant cell wall in hemibiotrophic fungi.</title>
        <authorList>
            <consortium name="DOE Joint Genome Institute"/>
            <person name="Baroncelli R."/>
            <person name="Diaz J.F."/>
            <person name="Benocci T."/>
            <person name="Peng M."/>
            <person name="Battaglia E."/>
            <person name="Haridas S."/>
            <person name="Andreopoulos W."/>
            <person name="Labutti K."/>
            <person name="Pangilinan J."/>
            <person name="Floch G.L."/>
            <person name="Makela M.R."/>
            <person name="Henrissat B."/>
            <person name="Grigoriev I.V."/>
            <person name="Crouch J.A."/>
            <person name="De Vries R.P."/>
            <person name="Sukno S.A."/>
            <person name="Thon M.R."/>
        </authorList>
    </citation>
    <scope>NUCLEOTIDE SEQUENCE</scope>
    <source>
        <strain evidence="2">MAFF235873</strain>
    </source>
</reference>
<protein>
    <submittedName>
        <fullName evidence="2">Uncharacterized protein</fullName>
    </submittedName>
</protein>